<dbReference type="GO" id="GO:0043161">
    <property type="term" value="P:proteasome-mediated ubiquitin-dependent protein catabolic process"/>
    <property type="evidence" value="ECO:0007669"/>
    <property type="project" value="TreeGrafter"/>
</dbReference>
<organism evidence="6 7">
    <name type="scientific">Ramazzottius varieornatus</name>
    <name type="common">Water bear</name>
    <name type="synonym">Tardigrade</name>
    <dbReference type="NCBI Taxonomy" id="947166"/>
    <lineage>
        <taxon>Eukaryota</taxon>
        <taxon>Metazoa</taxon>
        <taxon>Ecdysozoa</taxon>
        <taxon>Tardigrada</taxon>
        <taxon>Eutardigrada</taxon>
        <taxon>Parachela</taxon>
        <taxon>Hypsibioidea</taxon>
        <taxon>Ramazzottiidae</taxon>
        <taxon>Ramazzottius</taxon>
    </lineage>
</organism>
<reference evidence="6 7" key="1">
    <citation type="journal article" date="2016" name="Nat. Commun.">
        <title>Extremotolerant tardigrade genome and improved radiotolerance of human cultured cells by tardigrade-unique protein.</title>
        <authorList>
            <person name="Hashimoto T."/>
            <person name="Horikawa D.D."/>
            <person name="Saito Y."/>
            <person name="Kuwahara H."/>
            <person name="Kozuka-Hata H."/>
            <person name="Shin-I T."/>
            <person name="Minakuchi Y."/>
            <person name="Ohishi K."/>
            <person name="Motoyama A."/>
            <person name="Aizu T."/>
            <person name="Enomoto A."/>
            <person name="Kondo K."/>
            <person name="Tanaka S."/>
            <person name="Hara Y."/>
            <person name="Koshikawa S."/>
            <person name="Sagara H."/>
            <person name="Miura T."/>
            <person name="Yokobori S."/>
            <person name="Miyagawa K."/>
            <person name="Suzuki Y."/>
            <person name="Kubo T."/>
            <person name="Oyama M."/>
            <person name="Kohara Y."/>
            <person name="Fujiyama A."/>
            <person name="Arakawa K."/>
            <person name="Katayama T."/>
            <person name="Toyoda A."/>
            <person name="Kunieda T."/>
        </authorList>
    </citation>
    <scope>NUCLEOTIDE SEQUENCE [LARGE SCALE GENOMIC DNA]</scope>
    <source>
        <strain evidence="6 7">YOKOZUNA-1</strain>
    </source>
</reference>
<dbReference type="PANTHER" id="PTHR10223:SF0">
    <property type="entry name" value="26S PROTEASOME NON-ATPASE REGULATORY SUBUNIT 4"/>
    <property type="match status" value="1"/>
</dbReference>
<comment type="similarity">
    <text evidence="1">Belongs to the proteasome subunit S5A family.</text>
</comment>
<protein>
    <recommendedName>
        <fullName evidence="2">26S proteasome non-ATPase regulatory subunit 4</fullName>
    </recommendedName>
</protein>
<evidence type="ECO:0000256" key="3">
    <source>
        <dbReference type="ARBA" id="ARBA00022942"/>
    </source>
</evidence>
<dbReference type="GO" id="GO:0031593">
    <property type="term" value="F:polyubiquitin modification-dependent protein binding"/>
    <property type="evidence" value="ECO:0007669"/>
    <property type="project" value="TreeGrafter"/>
</dbReference>
<dbReference type="OrthoDB" id="1731724at2759"/>
<dbReference type="InterPro" id="IPR002035">
    <property type="entry name" value="VWF_A"/>
</dbReference>
<dbReference type="FunFam" id="3.40.50.410:FF:000005">
    <property type="entry name" value="26S proteasome non-ATPase regulatory subunit 4"/>
    <property type="match status" value="1"/>
</dbReference>
<comment type="caution">
    <text evidence="6">The sequence shown here is derived from an EMBL/GenBank/DDBJ whole genome shotgun (WGS) entry which is preliminary data.</text>
</comment>
<feature type="compositionally biased region" description="Acidic residues" evidence="4">
    <location>
        <begin position="309"/>
        <end position="319"/>
    </location>
</feature>
<dbReference type="InterPro" id="IPR027040">
    <property type="entry name" value="PSMD4"/>
</dbReference>
<dbReference type="Proteomes" id="UP000186922">
    <property type="component" value="Unassembled WGS sequence"/>
</dbReference>
<dbReference type="Pfam" id="PF13519">
    <property type="entry name" value="VWA_2"/>
    <property type="match status" value="1"/>
</dbReference>
<keyword evidence="3" id="KW-0647">Proteasome</keyword>
<evidence type="ECO:0000313" key="6">
    <source>
        <dbReference type="EMBL" id="GAU92114.1"/>
    </source>
</evidence>
<dbReference type="Gene3D" id="6.10.250.380">
    <property type="match status" value="1"/>
</dbReference>
<dbReference type="GO" id="GO:0005829">
    <property type="term" value="C:cytosol"/>
    <property type="evidence" value="ECO:0007669"/>
    <property type="project" value="TreeGrafter"/>
</dbReference>
<dbReference type="CDD" id="cd01452">
    <property type="entry name" value="VWA_26S_proteasome_subunit"/>
    <property type="match status" value="1"/>
</dbReference>
<dbReference type="PANTHER" id="PTHR10223">
    <property type="entry name" value="26S PROTEASOME NON-ATPASE REGULATORY SUBUNIT 4"/>
    <property type="match status" value="1"/>
</dbReference>
<feature type="compositionally biased region" description="Basic and acidic residues" evidence="4">
    <location>
        <begin position="224"/>
        <end position="235"/>
    </location>
</feature>
<dbReference type="PROSITE" id="PS50330">
    <property type="entry name" value="UIM"/>
    <property type="match status" value="2"/>
</dbReference>
<evidence type="ECO:0000313" key="7">
    <source>
        <dbReference type="Proteomes" id="UP000186922"/>
    </source>
</evidence>
<evidence type="ECO:0000256" key="4">
    <source>
        <dbReference type="SAM" id="MobiDB-lite"/>
    </source>
</evidence>
<dbReference type="Gene3D" id="3.40.50.410">
    <property type="entry name" value="von Willebrand factor, type A domain"/>
    <property type="match status" value="1"/>
</dbReference>
<accession>A0A1D1UR02</accession>
<dbReference type="STRING" id="947166.A0A1D1UR02"/>
<dbReference type="InterPro" id="IPR003903">
    <property type="entry name" value="UIM_dom"/>
</dbReference>
<evidence type="ECO:0000256" key="2">
    <source>
        <dbReference type="ARBA" id="ARBA00014934"/>
    </source>
</evidence>
<dbReference type="GO" id="GO:0008540">
    <property type="term" value="C:proteasome regulatory particle, base subcomplex"/>
    <property type="evidence" value="ECO:0007669"/>
    <property type="project" value="TreeGrafter"/>
</dbReference>
<name>A0A1D1UR02_RAMVA</name>
<dbReference type="EMBL" id="BDGG01000002">
    <property type="protein sequence ID" value="GAU92114.1"/>
    <property type="molecule type" value="Genomic_DNA"/>
</dbReference>
<feature type="region of interest" description="Disordered" evidence="4">
    <location>
        <begin position="224"/>
        <end position="326"/>
    </location>
</feature>
<dbReference type="SMART" id="SM00726">
    <property type="entry name" value="UIM"/>
    <property type="match status" value="2"/>
</dbReference>
<keyword evidence="7" id="KW-1185">Reference proteome</keyword>
<dbReference type="Pfam" id="PF02809">
    <property type="entry name" value="UIM"/>
    <property type="match status" value="2"/>
</dbReference>
<feature type="domain" description="VWFA" evidence="5">
    <location>
        <begin position="5"/>
        <end position="186"/>
    </location>
</feature>
<evidence type="ECO:0000259" key="5">
    <source>
        <dbReference type="PROSITE" id="PS50234"/>
    </source>
</evidence>
<dbReference type="Gene3D" id="6.10.300.40">
    <property type="match status" value="1"/>
</dbReference>
<dbReference type="GO" id="GO:0005634">
    <property type="term" value="C:nucleus"/>
    <property type="evidence" value="ECO:0007669"/>
    <property type="project" value="TreeGrafter"/>
</dbReference>
<gene>
    <name evidence="6" type="primary">RvY_04239-1</name>
    <name evidence="6" type="synonym">RvY_04239.1</name>
    <name evidence="6" type="ORF">RvY_04239</name>
</gene>
<evidence type="ECO:0000256" key="1">
    <source>
        <dbReference type="ARBA" id="ARBA00005574"/>
    </source>
</evidence>
<dbReference type="InterPro" id="IPR036465">
    <property type="entry name" value="vWFA_dom_sf"/>
</dbReference>
<dbReference type="PROSITE" id="PS50234">
    <property type="entry name" value="VWFA"/>
    <property type="match status" value="1"/>
</dbReference>
<sequence>MVLESTIVCVDNSEYMRNGDYVPTRLHAQNDAVNLICSAKTRANPENNVGLVTFNNGRVIVTLTTEVGKILANLHQVQPQGMINFETGIRVAHLALKHRQGRNHKMRIVAFIGSPVAEDEKELIRIAKKLKKEKVNVDVVLFGQEEDSHDKMSQFINTLNGKDGSGSHLVSIPPGPQLTDALRNSAVIQGEDGAGGVNMGAPGFEFGMDPNDDPELALALRVSMEEQRARQESEVRPATTGPSEVPAGSGEGSQPSAAPAPSVFANVAQEAPVTSSQPSADAPEVNFNSMTEEEQLAYAMQMSLNELSEQNDVEMDTDENTTGKKQ</sequence>
<dbReference type="SUPFAM" id="SSF53300">
    <property type="entry name" value="vWA-like"/>
    <property type="match status" value="1"/>
</dbReference>
<proteinExistence type="inferred from homology"/>
<dbReference type="AlphaFoldDB" id="A0A1D1UR02"/>